<keyword evidence="2" id="KW-1185">Reference proteome</keyword>
<accession>A0AAW1NJZ4</accession>
<proteinExistence type="predicted"/>
<evidence type="ECO:0008006" key="3">
    <source>
        <dbReference type="Google" id="ProtNLM"/>
    </source>
</evidence>
<dbReference type="Gene3D" id="3.60.10.10">
    <property type="entry name" value="Endonuclease/exonuclease/phosphatase"/>
    <property type="match status" value="1"/>
</dbReference>
<name>A0AAW1NJZ4_POPJA</name>
<gene>
    <name evidence="1" type="ORF">QE152_g334</name>
</gene>
<dbReference type="InterPro" id="IPR036691">
    <property type="entry name" value="Endo/exonu/phosph_ase_sf"/>
</dbReference>
<evidence type="ECO:0000313" key="2">
    <source>
        <dbReference type="Proteomes" id="UP001458880"/>
    </source>
</evidence>
<reference evidence="1 2" key="1">
    <citation type="journal article" date="2024" name="BMC Genomics">
        <title>De novo assembly and annotation of Popillia japonica's genome with initial clues to its potential as an invasive pest.</title>
        <authorList>
            <person name="Cucini C."/>
            <person name="Boschi S."/>
            <person name="Funari R."/>
            <person name="Cardaioli E."/>
            <person name="Iannotti N."/>
            <person name="Marturano G."/>
            <person name="Paoli F."/>
            <person name="Bruttini M."/>
            <person name="Carapelli A."/>
            <person name="Frati F."/>
            <person name="Nardi F."/>
        </authorList>
    </citation>
    <scope>NUCLEOTIDE SEQUENCE [LARGE SCALE GENOMIC DNA]</scope>
    <source>
        <strain evidence="1">DMR45628</strain>
    </source>
</reference>
<sequence>MQRARTGSVGSADVYELFKRKRDENLVTDFEPFVPSKRLERSPMRSQAGRSEDSGETQLLEIVIEKMKAFDVPKLFKWKKQWAKREKRGRASGGILMGMRESVNEVIRANMEEREGTLSTIIKCGQMELDMWCTYINGDMNEIMGWIAKTTGGANGDRKVIIGGDWNARTEIMGDPYIDELGDQVVKESKDGKRGRAEYDGVAKRE</sequence>
<dbReference type="SUPFAM" id="SSF56219">
    <property type="entry name" value="DNase I-like"/>
    <property type="match status" value="1"/>
</dbReference>
<evidence type="ECO:0000313" key="1">
    <source>
        <dbReference type="EMBL" id="KAK9758996.1"/>
    </source>
</evidence>
<protein>
    <recommendedName>
        <fullName evidence="3">Endonuclease/exonuclease/phosphatase domain-containing protein</fullName>
    </recommendedName>
</protein>
<dbReference type="EMBL" id="JASPKY010000002">
    <property type="protein sequence ID" value="KAK9758996.1"/>
    <property type="molecule type" value="Genomic_DNA"/>
</dbReference>
<comment type="caution">
    <text evidence="1">The sequence shown here is derived from an EMBL/GenBank/DDBJ whole genome shotgun (WGS) entry which is preliminary data.</text>
</comment>
<dbReference type="Proteomes" id="UP001458880">
    <property type="component" value="Unassembled WGS sequence"/>
</dbReference>
<dbReference type="AlphaFoldDB" id="A0AAW1NJZ4"/>
<organism evidence="1 2">
    <name type="scientific">Popillia japonica</name>
    <name type="common">Japanese beetle</name>
    <dbReference type="NCBI Taxonomy" id="7064"/>
    <lineage>
        <taxon>Eukaryota</taxon>
        <taxon>Metazoa</taxon>
        <taxon>Ecdysozoa</taxon>
        <taxon>Arthropoda</taxon>
        <taxon>Hexapoda</taxon>
        <taxon>Insecta</taxon>
        <taxon>Pterygota</taxon>
        <taxon>Neoptera</taxon>
        <taxon>Endopterygota</taxon>
        <taxon>Coleoptera</taxon>
        <taxon>Polyphaga</taxon>
        <taxon>Scarabaeiformia</taxon>
        <taxon>Scarabaeidae</taxon>
        <taxon>Rutelinae</taxon>
        <taxon>Popillia</taxon>
    </lineage>
</organism>